<dbReference type="SUPFAM" id="SSF46785">
    <property type="entry name" value="Winged helix' DNA-binding domain"/>
    <property type="match status" value="1"/>
</dbReference>
<organism evidence="2 3">
    <name type="scientific">Streptomyces gilvifuscus</name>
    <dbReference type="NCBI Taxonomy" id="1550617"/>
    <lineage>
        <taxon>Bacteria</taxon>
        <taxon>Bacillati</taxon>
        <taxon>Actinomycetota</taxon>
        <taxon>Actinomycetes</taxon>
        <taxon>Kitasatosporales</taxon>
        <taxon>Streptomycetaceae</taxon>
        <taxon>Streptomyces</taxon>
    </lineage>
</organism>
<name>A0ABT5G797_9ACTN</name>
<dbReference type="Proteomes" id="UP001221328">
    <property type="component" value="Unassembled WGS sequence"/>
</dbReference>
<gene>
    <name evidence="2" type="ORF">PO587_39125</name>
</gene>
<evidence type="ECO:0000313" key="3">
    <source>
        <dbReference type="Proteomes" id="UP001221328"/>
    </source>
</evidence>
<accession>A0ABT5G797</accession>
<feature type="domain" description="Transcription regulator PadR N-terminal" evidence="1">
    <location>
        <begin position="18"/>
        <end position="75"/>
    </location>
</feature>
<comment type="caution">
    <text evidence="2">The sequence shown here is derived from an EMBL/GenBank/DDBJ whole genome shotgun (WGS) entry which is preliminary data.</text>
</comment>
<dbReference type="RefSeq" id="WP_272178595.1">
    <property type="nucleotide sequence ID" value="NZ_JAQOSK010000022.1"/>
</dbReference>
<dbReference type="PANTHER" id="PTHR33169:SF14">
    <property type="entry name" value="TRANSCRIPTIONAL REGULATOR RV3488"/>
    <property type="match status" value="1"/>
</dbReference>
<dbReference type="InterPro" id="IPR036388">
    <property type="entry name" value="WH-like_DNA-bd_sf"/>
</dbReference>
<dbReference type="Gene3D" id="1.10.10.10">
    <property type="entry name" value="Winged helix-like DNA-binding domain superfamily/Winged helix DNA-binding domain"/>
    <property type="match status" value="1"/>
</dbReference>
<dbReference type="Pfam" id="PF03551">
    <property type="entry name" value="PadR"/>
    <property type="match status" value="1"/>
</dbReference>
<reference evidence="2 3" key="1">
    <citation type="journal article" date="2015" name="Int. J. Syst. Evol. Microbiol.">
        <title>Streptomyces gilvifuscus sp. nov., an actinomycete that produces antibacterial compounds isolated from soil.</title>
        <authorList>
            <person name="Nguyen T.M."/>
            <person name="Kim J."/>
        </authorList>
    </citation>
    <scope>NUCLEOTIDE SEQUENCE [LARGE SCALE GENOMIC DNA]</scope>
    <source>
        <strain evidence="2 3">T113</strain>
    </source>
</reference>
<dbReference type="InterPro" id="IPR052509">
    <property type="entry name" value="Metal_resp_DNA-bind_regulator"/>
</dbReference>
<dbReference type="InterPro" id="IPR036390">
    <property type="entry name" value="WH_DNA-bd_sf"/>
</dbReference>
<dbReference type="InterPro" id="IPR005149">
    <property type="entry name" value="Tscrpt_reg_PadR_N"/>
</dbReference>
<dbReference type="CDD" id="cd00090">
    <property type="entry name" value="HTH_ARSR"/>
    <property type="match status" value="1"/>
</dbReference>
<protein>
    <submittedName>
        <fullName evidence="2">PadR family transcriptional regulator</fullName>
    </submittedName>
</protein>
<dbReference type="InterPro" id="IPR011991">
    <property type="entry name" value="ArsR-like_HTH"/>
</dbReference>
<proteinExistence type="predicted"/>
<dbReference type="PANTHER" id="PTHR33169">
    <property type="entry name" value="PADR-FAMILY TRANSCRIPTIONAL REGULATOR"/>
    <property type="match status" value="1"/>
</dbReference>
<keyword evidence="3" id="KW-1185">Reference proteome</keyword>
<evidence type="ECO:0000259" key="1">
    <source>
        <dbReference type="Pfam" id="PF03551"/>
    </source>
</evidence>
<dbReference type="EMBL" id="JAQOSK010000022">
    <property type="protein sequence ID" value="MDC2960452.1"/>
    <property type="molecule type" value="Genomic_DNA"/>
</dbReference>
<sequence length="104" mass="11480">MTASLERVLRAFLKDPAAPRYGYDLMKATGLQSGTLYPLLARLKDDGLVDSRWEPPGETSQRPRVYYQLTPEGVSRARLELAELSLNRRNTPARATHPAPGSAG</sequence>
<evidence type="ECO:0000313" key="2">
    <source>
        <dbReference type="EMBL" id="MDC2960452.1"/>
    </source>
</evidence>